<feature type="domain" description="ATPase BadF/BadG/BcrA/BcrD type" evidence="2">
    <location>
        <begin position="5"/>
        <end position="375"/>
    </location>
</feature>
<reference evidence="3 4" key="1">
    <citation type="submission" date="2021-03" db="EMBL/GenBank/DDBJ databases">
        <title>Genomic Encyclopedia of Type Strains, Phase IV (KMG-IV): sequencing the most valuable type-strain genomes for metagenomic binning, comparative biology and taxonomic classification.</title>
        <authorList>
            <person name="Goeker M."/>
        </authorList>
    </citation>
    <scope>NUCLEOTIDE SEQUENCE [LARGE SCALE GENOMIC DNA]</scope>
    <source>
        <strain evidence="3 4">DSM 26048</strain>
    </source>
</reference>
<evidence type="ECO:0000313" key="3">
    <source>
        <dbReference type="EMBL" id="MBP1993146.1"/>
    </source>
</evidence>
<dbReference type="Pfam" id="PF01869">
    <property type="entry name" value="BcrAD_BadFG"/>
    <property type="match status" value="1"/>
</dbReference>
<dbReference type="Gene3D" id="3.30.420.40">
    <property type="match status" value="3"/>
</dbReference>
<proteinExistence type="predicted"/>
<accession>A0ABS4J1Y7</accession>
<dbReference type="InterPro" id="IPR043129">
    <property type="entry name" value="ATPase_NBD"/>
</dbReference>
<dbReference type="RefSeq" id="WP_209974740.1">
    <property type="nucleotide sequence ID" value="NZ_JAGGLB010000017.1"/>
</dbReference>
<dbReference type="InterPro" id="IPR052519">
    <property type="entry name" value="Euk-type_GlcNAc_Kinase"/>
</dbReference>
<dbReference type="InterPro" id="IPR002731">
    <property type="entry name" value="ATPase_BadF"/>
</dbReference>
<evidence type="ECO:0000256" key="1">
    <source>
        <dbReference type="SAM" id="MobiDB-lite"/>
    </source>
</evidence>
<dbReference type="PANTHER" id="PTHR43190">
    <property type="entry name" value="N-ACETYL-D-GLUCOSAMINE KINASE"/>
    <property type="match status" value="1"/>
</dbReference>
<evidence type="ECO:0000313" key="4">
    <source>
        <dbReference type="Proteomes" id="UP001519287"/>
    </source>
</evidence>
<feature type="region of interest" description="Disordered" evidence="1">
    <location>
        <begin position="63"/>
        <end position="127"/>
    </location>
</feature>
<dbReference type="PANTHER" id="PTHR43190:SF3">
    <property type="entry name" value="N-ACETYL-D-GLUCOSAMINE KINASE"/>
    <property type="match status" value="1"/>
</dbReference>
<protein>
    <submittedName>
        <fullName evidence="3">N-acetylglucosamine kinase-like BadF-type ATPase</fullName>
    </submittedName>
</protein>
<dbReference type="EMBL" id="JAGGLB010000017">
    <property type="protein sequence ID" value="MBP1993146.1"/>
    <property type="molecule type" value="Genomic_DNA"/>
</dbReference>
<gene>
    <name evidence="3" type="ORF">J2Z66_004763</name>
</gene>
<dbReference type="SUPFAM" id="SSF53067">
    <property type="entry name" value="Actin-like ATPase domain"/>
    <property type="match status" value="2"/>
</dbReference>
<comment type="caution">
    <text evidence="3">The sequence shown here is derived from an EMBL/GenBank/DDBJ whole genome shotgun (WGS) entry which is preliminary data.</text>
</comment>
<feature type="compositionally biased region" description="Polar residues" evidence="1">
    <location>
        <begin position="74"/>
        <end position="118"/>
    </location>
</feature>
<dbReference type="Proteomes" id="UP001519287">
    <property type="component" value="Unassembled WGS sequence"/>
</dbReference>
<dbReference type="CDD" id="cd24007">
    <property type="entry name" value="ASKHA_NBD_eukNAGK-like"/>
    <property type="match status" value="1"/>
</dbReference>
<keyword evidence="4" id="KW-1185">Reference proteome</keyword>
<feature type="compositionally biased region" description="Low complexity" evidence="1">
    <location>
        <begin position="63"/>
        <end position="73"/>
    </location>
</feature>
<sequence length="379" mass="40357">MKYTIGFDGGGTKTEMVVVDMNGHELFLRKGGASNPKAVTFEKAMDHITELLDGLYEKGSVESGSVEAGSTESCSIEQRSNESGSAEQGSKESGSAKQGSNESDSAKQGSNESDSTEPGSLEPGTTEAISLEPGLCQGICLGLAGITLEQEKLLVQQHIRQYYAIRGVHALPVRVTNDAEIALMAGLGDNKGIIAIAGTGAIVYGITPAGHTYRAGGWGHILGDKGSGYEIGLQALQTVMFSYDGVRPPTALTELILDKYGLSSPLELRTYIYQSHIQKKHIAEFAELCIQASEAGDPAAQGIITNEATELAGLTAAIYAKDEWFVNSPVAVTGSIFKYSRLFRDTYKEQLGSVWTQPNVTLSEQKPSYGAAMLAMRVE</sequence>
<evidence type="ECO:0000259" key="2">
    <source>
        <dbReference type="Pfam" id="PF01869"/>
    </source>
</evidence>
<organism evidence="3 4">
    <name type="scientific">Paenibacillus eucommiae</name>
    <dbReference type="NCBI Taxonomy" id="1355755"/>
    <lineage>
        <taxon>Bacteria</taxon>
        <taxon>Bacillati</taxon>
        <taxon>Bacillota</taxon>
        <taxon>Bacilli</taxon>
        <taxon>Bacillales</taxon>
        <taxon>Paenibacillaceae</taxon>
        <taxon>Paenibacillus</taxon>
    </lineage>
</organism>
<name>A0ABS4J1Y7_9BACL</name>